<evidence type="ECO:0000313" key="2">
    <source>
        <dbReference type="EMBL" id="AOS43460.1"/>
    </source>
</evidence>
<dbReference type="GO" id="GO:0061503">
    <property type="term" value="F:tRNA threonylcarbamoyladenosine dehydratase"/>
    <property type="evidence" value="ECO:0007669"/>
    <property type="project" value="TreeGrafter"/>
</dbReference>
<dbReference type="PANTHER" id="PTHR43267">
    <property type="entry name" value="TRNA THREONYLCARBAMOYLADENOSINE DEHYDRATASE"/>
    <property type="match status" value="1"/>
</dbReference>
<sequence length="260" mass="27373">MELTEDYLQRFGGLGRLYGTAALPRLQAAHVAVIGVGGVGSWVVEGLARSGIGAITLIDLDDVCVTNVNRQLPALDGNIGRPKVTALAERVRLINPACRVTAVAEFFTVESAPRLLESRYAWVVDCIDAVTNKAHVLAECGKRGQRVVTVGGAGGKRDATRIRVGDLGGAHGDDLLKMVRRKLRRDHGFAKGEGNDYGIPCVSSQERPVFPWADGTCASEPEAGSNLRLDCASGFGTAVFVTAAFGFAAAGEVVRRVAGG</sequence>
<feature type="domain" description="THIF-type NAD/FAD binding fold" evidence="1">
    <location>
        <begin position="17"/>
        <end position="163"/>
    </location>
</feature>
<dbReference type="RefSeq" id="WP_069960810.1">
    <property type="nucleotide sequence ID" value="NZ_CP016094.1"/>
</dbReference>
<dbReference type="CDD" id="cd00755">
    <property type="entry name" value="YgdL_like"/>
    <property type="match status" value="1"/>
</dbReference>
<evidence type="ECO:0000259" key="1">
    <source>
        <dbReference type="Pfam" id="PF00899"/>
    </source>
</evidence>
<keyword evidence="2" id="KW-0436">Ligase</keyword>
<name>A0A1D8ARF8_9BACT</name>
<organism evidence="2 3">
    <name type="scientific">Lacunisphaera limnophila</name>
    <dbReference type="NCBI Taxonomy" id="1838286"/>
    <lineage>
        <taxon>Bacteria</taxon>
        <taxon>Pseudomonadati</taxon>
        <taxon>Verrucomicrobiota</taxon>
        <taxon>Opitutia</taxon>
        <taxon>Opitutales</taxon>
        <taxon>Opitutaceae</taxon>
        <taxon>Lacunisphaera</taxon>
    </lineage>
</organism>
<keyword evidence="3" id="KW-1185">Reference proteome</keyword>
<protein>
    <submittedName>
        <fullName evidence="2">tRNA threonylcarbamoyladenosine dehydratase</fullName>
        <ecNumber evidence="2">6.1.-.-</ecNumber>
    </submittedName>
</protein>
<reference evidence="2 3" key="1">
    <citation type="submission" date="2016-06" db="EMBL/GenBank/DDBJ databases">
        <title>Three novel species with peptidoglycan cell walls form the new genus Lacunisphaera gen. nov. in the family Opitutaceae of the verrucomicrobial subdivision 4.</title>
        <authorList>
            <person name="Rast P."/>
            <person name="Gloeckner I."/>
            <person name="Jogler M."/>
            <person name="Boedeker C."/>
            <person name="Jeske O."/>
            <person name="Wiegand S."/>
            <person name="Reinhardt R."/>
            <person name="Schumann P."/>
            <person name="Rohde M."/>
            <person name="Spring S."/>
            <person name="Gloeckner F.O."/>
            <person name="Jogler C."/>
        </authorList>
    </citation>
    <scope>NUCLEOTIDE SEQUENCE [LARGE SCALE GENOMIC DNA]</scope>
    <source>
        <strain evidence="2 3">IG16b</strain>
    </source>
</reference>
<dbReference type="InterPro" id="IPR045886">
    <property type="entry name" value="ThiF/MoeB/HesA"/>
</dbReference>
<dbReference type="SUPFAM" id="SSF69572">
    <property type="entry name" value="Activating enzymes of the ubiquitin-like proteins"/>
    <property type="match status" value="1"/>
</dbReference>
<dbReference type="EMBL" id="CP016094">
    <property type="protein sequence ID" value="AOS43460.1"/>
    <property type="molecule type" value="Genomic_DNA"/>
</dbReference>
<dbReference type="InterPro" id="IPR000594">
    <property type="entry name" value="ThiF_NAD_FAD-bd"/>
</dbReference>
<proteinExistence type="predicted"/>
<accession>A0A1D8ARF8</accession>
<dbReference type="AlphaFoldDB" id="A0A1D8ARF8"/>
<dbReference type="InterPro" id="IPR035985">
    <property type="entry name" value="Ubiquitin-activating_enz"/>
</dbReference>
<dbReference type="EC" id="6.1.-.-" evidence="2"/>
<dbReference type="PANTHER" id="PTHR43267:SF1">
    <property type="entry name" value="TRNA THREONYLCARBAMOYLADENOSINE DEHYDRATASE"/>
    <property type="match status" value="1"/>
</dbReference>
<dbReference type="Gene3D" id="3.40.50.720">
    <property type="entry name" value="NAD(P)-binding Rossmann-like Domain"/>
    <property type="match status" value="1"/>
</dbReference>
<dbReference type="OrthoDB" id="9804150at2"/>
<dbReference type="Proteomes" id="UP000095228">
    <property type="component" value="Chromosome"/>
</dbReference>
<dbReference type="GO" id="GO:0061504">
    <property type="term" value="P:cyclic threonylcarbamoyladenosine biosynthetic process"/>
    <property type="evidence" value="ECO:0007669"/>
    <property type="project" value="TreeGrafter"/>
</dbReference>
<dbReference type="Pfam" id="PF00899">
    <property type="entry name" value="ThiF"/>
    <property type="match status" value="1"/>
</dbReference>
<dbReference type="STRING" id="1838286.Verru16b_00505"/>
<dbReference type="GO" id="GO:0008641">
    <property type="term" value="F:ubiquitin-like modifier activating enzyme activity"/>
    <property type="evidence" value="ECO:0007669"/>
    <property type="project" value="InterPro"/>
</dbReference>
<dbReference type="KEGG" id="obg:Verru16b_00505"/>
<evidence type="ECO:0000313" key="3">
    <source>
        <dbReference type="Proteomes" id="UP000095228"/>
    </source>
</evidence>
<gene>
    <name evidence="2" type="primary">tcdA</name>
    <name evidence="2" type="ORF">Verru16b_00505</name>
</gene>
<dbReference type="PATRIC" id="fig|1838286.3.peg.511"/>